<comment type="caution">
    <text evidence="6">The sequence shown here is derived from an EMBL/GenBank/DDBJ whole genome shotgun (WGS) entry which is preliminary data.</text>
</comment>
<accession>A0ABS5DKD5</accession>
<dbReference type="RefSeq" id="WP_210971885.1">
    <property type="nucleotide sequence ID" value="NZ_JAGPXE010000010.1"/>
</dbReference>
<dbReference type="PANTHER" id="PTHR30514">
    <property type="entry name" value="GLUCOKINASE"/>
    <property type="match status" value="1"/>
</dbReference>
<keyword evidence="1" id="KW-0805">Transcription regulation</keyword>
<evidence type="ECO:0000259" key="4">
    <source>
        <dbReference type="PROSITE" id="PS51071"/>
    </source>
</evidence>
<evidence type="ECO:0000313" key="7">
    <source>
        <dbReference type="Proteomes" id="UP000674084"/>
    </source>
</evidence>
<sequence>MTSLAHDTAPTRGAVTTHIRAQLPDLTPSGRRIAEAVLDNPHGIVHLTVTDLADHTNTSVATVVRFCQDIGLRGFQDLKIRLASESAPPAQGIYDDVTGNDTPPVVLNKVIHSTARAITEAASTLDSDAFTHAVERLSTARRVLFAAVGTSSPLAQDAAYRFRTIGMHTEAPTDTHVQHVTAGLLDAGDVCLTISHTGQTQETLATTTAAKNAGASVIAITSFYRSPLTKLADLALVAGSRETNFRIEATTSRLLHTTVLDALHVAYTLTNPERAAHVQQRSADIITEHRI</sequence>
<name>A0ABS5DKD5_9PSEU</name>
<proteinExistence type="predicted"/>
<keyword evidence="7" id="KW-1185">Reference proteome</keyword>
<dbReference type="InterPro" id="IPR000281">
    <property type="entry name" value="HTH_RpiR"/>
</dbReference>
<dbReference type="PANTHER" id="PTHR30514:SF1">
    <property type="entry name" value="HTH-TYPE TRANSCRIPTIONAL REGULATOR HEXR-RELATED"/>
    <property type="match status" value="1"/>
</dbReference>
<dbReference type="InterPro" id="IPR001347">
    <property type="entry name" value="SIS_dom"/>
</dbReference>
<evidence type="ECO:0000256" key="2">
    <source>
        <dbReference type="ARBA" id="ARBA00023125"/>
    </source>
</evidence>
<evidence type="ECO:0000256" key="1">
    <source>
        <dbReference type="ARBA" id="ARBA00023015"/>
    </source>
</evidence>
<dbReference type="CDD" id="cd05013">
    <property type="entry name" value="SIS_RpiR"/>
    <property type="match status" value="1"/>
</dbReference>
<gene>
    <name evidence="6" type="ORF">KBO27_22600</name>
</gene>
<dbReference type="Gene3D" id="3.40.50.10490">
    <property type="entry name" value="Glucose-6-phosphate isomerase like protein, domain 1"/>
    <property type="match status" value="1"/>
</dbReference>
<dbReference type="SUPFAM" id="SSF53697">
    <property type="entry name" value="SIS domain"/>
    <property type="match status" value="1"/>
</dbReference>
<dbReference type="Pfam" id="PF01418">
    <property type="entry name" value="HTH_6"/>
    <property type="match status" value="1"/>
</dbReference>
<evidence type="ECO:0000259" key="5">
    <source>
        <dbReference type="PROSITE" id="PS51464"/>
    </source>
</evidence>
<organism evidence="6 7">
    <name type="scientific">Saccharopolyspora endophytica</name>
    <dbReference type="NCBI Taxonomy" id="543886"/>
    <lineage>
        <taxon>Bacteria</taxon>
        <taxon>Bacillati</taxon>
        <taxon>Actinomycetota</taxon>
        <taxon>Actinomycetes</taxon>
        <taxon>Pseudonocardiales</taxon>
        <taxon>Pseudonocardiaceae</taxon>
        <taxon>Saccharopolyspora</taxon>
    </lineage>
</organism>
<evidence type="ECO:0000313" key="6">
    <source>
        <dbReference type="EMBL" id="MBQ0926748.1"/>
    </source>
</evidence>
<keyword evidence="3" id="KW-0804">Transcription</keyword>
<keyword evidence="2" id="KW-0238">DNA-binding</keyword>
<dbReference type="PROSITE" id="PS51464">
    <property type="entry name" value="SIS"/>
    <property type="match status" value="1"/>
</dbReference>
<dbReference type="PROSITE" id="PS51071">
    <property type="entry name" value="HTH_RPIR"/>
    <property type="match status" value="1"/>
</dbReference>
<dbReference type="SUPFAM" id="SSF46689">
    <property type="entry name" value="Homeodomain-like"/>
    <property type="match status" value="1"/>
</dbReference>
<dbReference type="Pfam" id="PF01380">
    <property type="entry name" value="SIS"/>
    <property type="match status" value="1"/>
</dbReference>
<dbReference type="InterPro" id="IPR009057">
    <property type="entry name" value="Homeodomain-like_sf"/>
</dbReference>
<feature type="domain" description="HTH rpiR-type" evidence="4">
    <location>
        <begin position="13"/>
        <end position="89"/>
    </location>
</feature>
<evidence type="ECO:0000256" key="3">
    <source>
        <dbReference type="ARBA" id="ARBA00023163"/>
    </source>
</evidence>
<reference evidence="6 7" key="1">
    <citation type="submission" date="2021-04" db="EMBL/GenBank/DDBJ databases">
        <title>Whole-genome sequencing of Saccharopolyspora endophytica KCTC 19397.</title>
        <authorList>
            <person name="Ay H."/>
            <person name="Saygin H."/>
            <person name="Sahin N."/>
        </authorList>
    </citation>
    <scope>NUCLEOTIDE SEQUENCE [LARGE SCALE GENOMIC DNA]</scope>
    <source>
        <strain evidence="6 7">KCTC 19397</strain>
    </source>
</reference>
<dbReference type="Gene3D" id="1.10.10.10">
    <property type="entry name" value="Winged helix-like DNA-binding domain superfamily/Winged helix DNA-binding domain"/>
    <property type="match status" value="1"/>
</dbReference>
<feature type="domain" description="SIS" evidence="5">
    <location>
        <begin position="133"/>
        <end position="276"/>
    </location>
</feature>
<dbReference type="EMBL" id="JAGPXE010000010">
    <property type="protein sequence ID" value="MBQ0926748.1"/>
    <property type="molecule type" value="Genomic_DNA"/>
</dbReference>
<dbReference type="InterPro" id="IPR036388">
    <property type="entry name" value="WH-like_DNA-bd_sf"/>
</dbReference>
<dbReference type="Proteomes" id="UP000674084">
    <property type="component" value="Unassembled WGS sequence"/>
</dbReference>
<dbReference type="InterPro" id="IPR035472">
    <property type="entry name" value="RpiR-like_SIS"/>
</dbReference>
<dbReference type="InterPro" id="IPR046348">
    <property type="entry name" value="SIS_dom_sf"/>
</dbReference>
<protein>
    <submittedName>
        <fullName evidence="6">MurR/RpiR family transcriptional regulator</fullName>
    </submittedName>
</protein>
<dbReference type="InterPro" id="IPR047640">
    <property type="entry name" value="RpiR-like"/>
</dbReference>